<keyword evidence="1" id="KW-1133">Transmembrane helix</keyword>
<dbReference type="RefSeq" id="WP_283486662.1">
    <property type="nucleotide sequence ID" value="NZ_CP125947.1"/>
</dbReference>
<protein>
    <recommendedName>
        <fullName evidence="4">Type II secretion system protein GspF domain-containing protein</fullName>
    </recommendedName>
</protein>
<keyword evidence="3" id="KW-1185">Reference proteome</keyword>
<keyword evidence="1" id="KW-0812">Transmembrane</keyword>
<keyword evidence="1" id="KW-0472">Membrane</keyword>
<evidence type="ECO:0000313" key="3">
    <source>
        <dbReference type="Proteomes" id="UP001240697"/>
    </source>
</evidence>
<sequence>MPAAAPATEPPSALRVGLSAGKSLLGGLMLGIALAVLLGCSTAVFYFLRLSGPGMPAAAHAGGAGAVIALLASPPLIVALLLVFIIPAYVMVGLMIGRARATGKLVARYGQGLAQRLAEMLAQRVESMPRAHQALHKTADLLSASTAVEHLKPWVGDGKAVQWVVRTVLNRLPLADLVDEWSHTRAEWGTEAAKDDPALRAFLAEKIQGLLQDMAEPPWTLLWILMAVHLVVLGVGIWLTA</sequence>
<organism evidence="2 3">
    <name type="scientific">Comamonas resistens</name>
    <dbReference type="NCBI Taxonomy" id="3046670"/>
    <lineage>
        <taxon>Bacteria</taxon>
        <taxon>Pseudomonadati</taxon>
        <taxon>Pseudomonadota</taxon>
        <taxon>Betaproteobacteria</taxon>
        <taxon>Burkholderiales</taxon>
        <taxon>Comamonadaceae</taxon>
        <taxon>Comamonas</taxon>
    </lineage>
</organism>
<evidence type="ECO:0008006" key="4">
    <source>
        <dbReference type="Google" id="ProtNLM"/>
    </source>
</evidence>
<dbReference type="EMBL" id="CP125947">
    <property type="protein sequence ID" value="WHS65561.1"/>
    <property type="molecule type" value="Genomic_DNA"/>
</dbReference>
<feature type="transmembrane region" description="Helical" evidence="1">
    <location>
        <begin position="220"/>
        <end position="239"/>
    </location>
</feature>
<feature type="transmembrane region" description="Helical" evidence="1">
    <location>
        <begin position="68"/>
        <end position="90"/>
    </location>
</feature>
<name>A0ABY8STI9_9BURK</name>
<evidence type="ECO:0000313" key="2">
    <source>
        <dbReference type="EMBL" id="WHS65561.1"/>
    </source>
</evidence>
<accession>A0ABY8STI9</accession>
<evidence type="ECO:0000256" key="1">
    <source>
        <dbReference type="SAM" id="Phobius"/>
    </source>
</evidence>
<dbReference type="Proteomes" id="UP001240697">
    <property type="component" value="Chromosome"/>
</dbReference>
<proteinExistence type="predicted"/>
<reference evidence="2 3" key="1">
    <citation type="submission" date="2023-05" db="EMBL/GenBank/DDBJ databases">
        <authorList>
            <person name="Yin Y."/>
            <person name="Lu Z."/>
        </authorList>
    </citation>
    <scope>NUCLEOTIDE SEQUENCE [LARGE SCALE GENOMIC DNA]</scope>
    <source>
        <strain evidence="2 3">ZM22</strain>
    </source>
</reference>
<feature type="transmembrane region" description="Helical" evidence="1">
    <location>
        <begin position="24"/>
        <end position="48"/>
    </location>
</feature>
<gene>
    <name evidence="2" type="ORF">QMY55_24415</name>
</gene>